<organism evidence="2 3">
    <name type="scientific">Mesohalobacter halotolerans</name>
    <dbReference type="NCBI Taxonomy" id="1883405"/>
    <lineage>
        <taxon>Bacteria</taxon>
        <taxon>Pseudomonadati</taxon>
        <taxon>Bacteroidota</taxon>
        <taxon>Flavobacteriia</taxon>
        <taxon>Flavobacteriales</taxon>
        <taxon>Flavobacteriaceae</taxon>
        <taxon>Mesohalobacter</taxon>
    </lineage>
</organism>
<dbReference type="Pfam" id="PF00534">
    <property type="entry name" value="Glycos_transf_1"/>
    <property type="match status" value="1"/>
</dbReference>
<accession>A0A4V6ALI3</accession>
<keyword evidence="3" id="KW-1185">Reference proteome</keyword>
<dbReference type="SUPFAM" id="SSF53756">
    <property type="entry name" value="UDP-Glycosyltransferase/glycogen phosphorylase"/>
    <property type="match status" value="1"/>
</dbReference>
<dbReference type="PANTHER" id="PTHR12526">
    <property type="entry name" value="GLYCOSYLTRANSFERASE"/>
    <property type="match status" value="1"/>
</dbReference>
<dbReference type="GO" id="GO:0016757">
    <property type="term" value="F:glycosyltransferase activity"/>
    <property type="evidence" value="ECO:0007669"/>
    <property type="project" value="InterPro"/>
</dbReference>
<keyword evidence="2" id="KW-0808">Transferase</keyword>
<feature type="domain" description="Glycosyl transferase family 1" evidence="1">
    <location>
        <begin position="167"/>
        <end position="328"/>
    </location>
</feature>
<dbReference type="RefSeq" id="WP_138930689.1">
    <property type="nucleotide sequence ID" value="NZ_SWMU01000001.1"/>
</dbReference>
<dbReference type="EMBL" id="SWMU01000001">
    <property type="protein sequence ID" value="TKS56985.1"/>
    <property type="molecule type" value="Genomic_DNA"/>
</dbReference>
<dbReference type="AlphaFoldDB" id="A0A4V6ALI3"/>
<evidence type="ECO:0000259" key="1">
    <source>
        <dbReference type="Pfam" id="PF00534"/>
    </source>
</evidence>
<sequence length="345" mass="40081">MNIYIIPNGLKSEIVKSQVIDRAKSFSAIYDTKYKFVSRGRFDSINGETISKISDYKTFNSFLVKGDVLYIRSFMDYIFLQPFRFLGIKMVYDFRGFVAYESYLKHKSIIKFLVVYFLEGICYLTATNIFTVSNQFSKTLKKKYLVKRKIHVIPSLISQKLVTSNNISIAESKNKFVYIGGLSKWQKVDEIIKIFDEISKSYDSTLDIITKDLNTANKLINSAKNKDKIRCFSIDQNDVMKTLINYDFGFLLRDNILLNNVASPVKFLEYCAAGVLPVISENVGDFSKLVIKEDIGLIYKNSTDDMVNQIEMIQNMRLKKQKLINFSQKYTWEKYLLENDFDIKI</sequence>
<proteinExistence type="predicted"/>
<dbReference type="OrthoDB" id="9771846at2"/>
<evidence type="ECO:0000313" key="3">
    <source>
        <dbReference type="Proteomes" id="UP000306552"/>
    </source>
</evidence>
<protein>
    <submittedName>
        <fullName evidence="2">Glycosyltransferase family 4 protein</fullName>
    </submittedName>
</protein>
<gene>
    <name evidence="2" type="ORF">FCN74_00755</name>
</gene>
<comment type="caution">
    <text evidence="2">The sequence shown here is derived from an EMBL/GenBank/DDBJ whole genome shotgun (WGS) entry which is preliminary data.</text>
</comment>
<dbReference type="Proteomes" id="UP000306552">
    <property type="component" value="Unassembled WGS sequence"/>
</dbReference>
<dbReference type="PANTHER" id="PTHR12526:SF630">
    <property type="entry name" value="GLYCOSYLTRANSFERASE"/>
    <property type="match status" value="1"/>
</dbReference>
<dbReference type="Gene3D" id="3.40.50.2000">
    <property type="entry name" value="Glycogen Phosphorylase B"/>
    <property type="match status" value="2"/>
</dbReference>
<reference evidence="2 3" key="1">
    <citation type="submission" date="2019-04" db="EMBL/GenBank/DDBJ databases">
        <title>Psychroflexus halotolerans sp. nov., isolated from a marine solar saltern.</title>
        <authorList>
            <person name="Feng X."/>
        </authorList>
    </citation>
    <scope>NUCLEOTIDE SEQUENCE [LARGE SCALE GENOMIC DNA]</scope>
    <source>
        <strain evidence="2 3">WDS2C27</strain>
    </source>
</reference>
<dbReference type="InterPro" id="IPR001296">
    <property type="entry name" value="Glyco_trans_1"/>
</dbReference>
<name>A0A4V6ALI3_9FLAO</name>
<evidence type="ECO:0000313" key="2">
    <source>
        <dbReference type="EMBL" id="TKS56985.1"/>
    </source>
</evidence>